<accession>A0A7G8BIM6</accession>
<dbReference type="RefSeq" id="WP_186743351.1">
    <property type="nucleotide sequence ID" value="NZ_CP060394.1"/>
</dbReference>
<evidence type="ECO:0000313" key="2">
    <source>
        <dbReference type="EMBL" id="QNI32396.1"/>
    </source>
</evidence>
<keyword evidence="1" id="KW-0472">Membrane</keyword>
<proteinExistence type="predicted"/>
<evidence type="ECO:0000256" key="1">
    <source>
        <dbReference type="SAM" id="Phobius"/>
    </source>
</evidence>
<keyword evidence="1" id="KW-1133">Transmembrane helix</keyword>
<reference evidence="2 3" key="1">
    <citation type="submission" date="2020-08" db="EMBL/GenBank/DDBJ databases">
        <title>Edaphobacter telluris sp. nov. and Acidobacterium dinghuensis sp. nov., two acidobacteria isolated from forest soil.</title>
        <authorList>
            <person name="Fu J."/>
            <person name="Qiu L."/>
        </authorList>
    </citation>
    <scope>NUCLEOTIDE SEQUENCE [LARGE SCALE GENOMIC DNA]</scope>
    <source>
        <strain evidence="2">4Y35</strain>
    </source>
</reference>
<dbReference type="AlphaFoldDB" id="A0A7G8BIM6"/>
<evidence type="ECO:0000313" key="3">
    <source>
        <dbReference type="Proteomes" id="UP000515312"/>
    </source>
</evidence>
<feature type="transmembrane region" description="Helical" evidence="1">
    <location>
        <begin position="23"/>
        <end position="41"/>
    </location>
</feature>
<dbReference type="EMBL" id="CP060394">
    <property type="protein sequence ID" value="QNI32396.1"/>
    <property type="molecule type" value="Genomic_DNA"/>
</dbReference>
<organism evidence="2 3">
    <name type="scientific">Alloacidobacterium dinghuense</name>
    <dbReference type="NCBI Taxonomy" id="2763107"/>
    <lineage>
        <taxon>Bacteria</taxon>
        <taxon>Pseudomonadati</taxon>
        <taxon>Acidobacteriota</taxon>
        <taxon>Terriglobia</taxon>
        <taxon>Terriglobales</taxon>
        <taxon>Acidobacteriaceae</taxon>
        <taxon>Alloacidobacterium</taxon>
    </lineage>
</organism>
<protein>
    <submittedName>
        <fullName evidence="2">Uncharacterized protein</fullName>
    </submittedName>
</protein>
<gene>
    <name evidence="2" type="ORF">H7849_26050</name>
</gene>
<dbReference type="Proteomes" id="UP000515312">
    <property type="component" value="Chromosome"/>
</dbReference>
<feature type="transmembrane region" description="Helical" evidence="1">
    <location>
        <begin position="48"/>
        <end position="65"/>
    </location>
</feature>
<name>A0A7G8BIM6_9BACT</name>
<keyword evidence="3" id="KW-1185">Reference proteome</keyword>
<sequence>MYADAGLIRVATKDRDAVYQNKFMWLFTFLLGALFSHPCSVASSIHHYVYRALFSLAILFTVYAISMRRSLLVIARCLGAVSSGSGFAAFVSLRGKECAGEG</sequence>
<dbReference type="KEGG" id="adin:H7849_26050"/>
<keyword evidence="1" id="KW-0812">Transmembrane</keyword>